<feature type="region of interest" description="Disordered" evidence="2">
    <location>
        <begin position="1092"/>
        <end position="1120"/>
    </location>
</feature>
<dbReference type="InterPro" id="IPR000048">
    <property type="entry name" value="IQ_motif_EF-hand-BS"/>
</dbReference>
<feature type="compositionally biased region" description="Acidic residues" evidence="2">
    <location>
        <begin position="1257"/>
        <end position="1275"/>
    </location>
</feature>
<dbReference type="InterPro" id="IPR011992">
    <property type="entry name" value="EF-hand-dom_pair"/>
</dbReference>
<evidence type="ECO:0000313" key="5">
    <source>
        <dbReference type="Proteomes" id="UP000441208"/>
    </source>
</evidence>
<dbReference type="PROSITE" id="PS50096">
    <property type="entry name" value="IQ"/>
    <property type="match status" value="2"/>
</dbReference>
<dbReference type="SUPFAM" id="SSF47473">
    <property type="entry name" value="EF-hand"/>
    <property type="match status" value="1"/>
</dbReference>
<comment type="caution">
    <text evidence="4">The sequence shown here is derived from an EMBL/GenBank/DDBJ whole genome shotgun (WGS) entry which is preliminary data.</text>
</comment>
<feature type="compositionally biased region" description="Basic and acidic residues" evidence="2">
    <location>
        <begin position="1187"/>
        <end position="1198"/>
    </location>
</feature>
<dbReference type="InterPro" id="IPR002048">
    <property type="entry name" value="EF_hand_dom"/>
</dbReference>
<feature type="region of interest" description="Disordered" evidence="2">
    <location>
        <begin position="428"/>
        <end position="502"/>
    </location>
</feature>
<sequence length="1348" mass="150984">MLSTLRASSYQEDGACMPTLPDANVRQSQIVKGDLCIHLLQAAGSILRKANSVSSYYVLISCGPEEVASGCCSADEGTLTWNQHLLLRIAATGPPTTHLTLYHRSVELGGGNSNSAQPSQVDQIVGYLTLPMFPSVLDEDHLLQLEIPFGMPFGSGEVDSVKTSNDPYYYKRGMLTLEMQFLSSEQPKTKPSTMTEVFELVIHQVRGNLQDMSSTQRPPGIVKHIFVDISLMSDRGMTEVGEVVDLSNPIVAATLLNEVSSPDKNKDRFIWCDFHDKADRSKITGVSKFRVVFEPARNVVLDHRANSVITLENRVTSAETITIWKKLFYLLDQNCNGYIDRNEFTNVFLDHVEDMTKTSDGQKLLQLLFGDDGNQASTIQGNTSTPSQEQITALFSIMDTNRDNEIEWGEYLRFLQRKQQQLVHLTKETEENPAHEPTEVTSGQKQELRKKHREDKRAIPIEERTIAASNQSPEELRAADPKDGALKQGRAAPKRSSKVSSAEHKLLKLQYSDQEQSRLQEQVVSLEAILAIERRRYAELAADRPALMRSYQQLHLKHQNELIQEQTKSKWMKQTIERQQQQLEEREKVRKNRTQASIVLQSTVRSKLEQKRYQGLKLQRVNAAIAIQCMTRQVKAKGILRVLQELDRLTKQRVRAASQLQKFIRFHLHRKERALLIEARNLSSTILQKNTRRMIASKIWRRQKLSIVKLQCWIRQRQAIHLATRIREARLVVKTYVLGWFARWKYTKMKENTRNLQRWWRRSSKERSAYMELLEAVICVQSAWKRRSARTWFKHEWQRQETYISQLEAAICIQAAWRGQHQRLLCFRSRQSTPRYEDDSVVEALLYDIVAIIEAHAVPSESNIPPLMDTSAGDQSEAHSETTSVKETNLTTLINIPGDHSTLSHLPSLNGASRSDGSEILSLVMHLVEVVVSAGEHDELCIEGTGLPESNSTNNLVHQCDPRSNLDSGHTPDSNVNLNELDEATTPLYTENEGDSSTISFTPETRGEELNDSDDANFSIVENVLEDIKDLLISQEANGDICQADRISSNSNENGQYGLSSSQDDPLVTQTRESHYDPIARVNSTDNVLKVPRSTNEDHTTFSKDNNVPQTTPTSSPDIVTITTIDASNPVEAPDDEQIDSFNSVQTLQGVTDLGSEASIVPSQPHEGERDTDPEDAVSGPQQAPEHQQEVRTTRNDDGDQDVNSGGEAVIDSQTDTTEKQDASTLNTIASNLCSDATGKLDAAFDTESAAIGDLAMPEDSDSDEQELQNDESDGESPGGSSIDSTDLMLEADAMATMQHATGGDQVPIENQTTRHRKTGRLDSLTLLTDLDKLNAHGSSDSTEDAAQ</sequence>
<name>A0A6A3SJM8_9STRA</name>
<evidence type="ECO:0000256" key="1">
    <source>
        <dbReference type="ARBA" id="ARBA00022837"/>
    </source>
</evidence>
<dbReference type="SMART" id="SM00054">
    <property type="entry name" value="EFh"/>
    <property type="match status" value="2"/>
</dbReference>
<feature type="compositionally biased region" description="Basic and acidic residues" evidence="2">
    <location>
        <begin position="428"/>
        <end position="438"/>
    </location>
</feature>
<feature type="region of interest" description="Disordered" evidence="2">
    <location>
        <begin position="1250"/>
        <end position="1322"/>
    </location>
</feature>
<dbReference type="GO" id="GO:0005509">
    <property type="term" value="F:calcium ion binding"/>
    <property type="evidence" value="ECO:0007669"/>
    <property type="project" value="InterPro"/>
</dbReference>
<dbReference type="Pfam" id="PF13499">
    <property type="entry name" value="EF-hand_7"/>
    <property type="match status" value="1"/>
</dbReference>
<feature type="domain" description="EF-hand" evidence="3">
    <location>
        <begin position="319"/>
        <end position="354"/>
    </location>
</feature>
<dbReference type="PROSITE" id="PS00018">
    <property type="entry name" value="EF_HAND_1"/>
    <property type="match status" value="2"/>
</dbReference>
<evidence type="ECO:0000256" key="2">
    <source>
        <dbReference type="SAM" id="MobiDB-lite"/>
    </source>
</evidence>
<feature type="domain" description="EF-hand" evidence="3">
    <location>
        <begin position="386"/>
        <end position="421"/>
    </location>
</feature>
<dbReference type="SMART" id="SM00015">
    <property type="entry name" value="IQ"/>
    <property type="match status" value="6"/>
</dbReference>
<feature type="region of interest" description="Disordered" evidence="2">
    <location>
        <begin position="986"/>
        <end position="1014"/>
    </location>
</feature>
<feature type="region of interest" description="Disordered" evidence="2">
    <location>
        <begin position="1158"/>
        <end position="1223"/>
    </location>
</feature>
<evidence type="ECO:0000313" key="4">
    <source>
        <dbReference type="EMBL" id="KAE9114849.1"/>
    </source>
</evidence>
<reference evidence="4 5" key="1">
    <citation type="submission" date="2018-08" db="EMBL/GenBank/DDBJ databases">
        <title>Genomic investigation of the strawberry pathogen Phytophthora fragariae indicates pathogenicity is determined by transcriptional variation in three key races.</title>
        <authorList>
            <person name="Adams T.M."/>
            <person name="Armitage A.D."/>
            <person name="Sobczyk M.K."/>
            <person name="Bates H.J."/>
            <person name="Dunwell J.M."/>
            <person name="Nellist C.F."/>
            <person name="Harrison R.J."/>
        </authorList>
    </citation>
    <scope>NUCLEOTIDE SEQUENCE [LARGE SCALE GENOMIC DNA]</scope>
    <source>
        <strain evidence="4 5">NOV-71</strain>
    </source>
</reference>
<gene>
    <name evidence="4" type="ORF">PF007_g10230</name>
</gene>
<dbReference type="PROSITE" id="PS50222">
    <property type="entry name" value="EF_HAND_2"/>
    <property type="match status" value="2"/>
</dbReference>
<proteinExistence type="predicted"/>
<dbReference type="Pfam" id="PF00612">
    <property type="entry name" value="IQ"/>
    <property type="match status" value="1"/>
</dbReference>
<feature type="compositionally biased region" description="Polar residues" evidence="2">
    <location>
        <begin position="1103"/>
        <end position="1120"/>
    </location>
</feature>
<feature type="region of interest" description="Disordered" evidence="2">
    <location>
        <begin position="1329"/>
        <end position="1348"/>
    </location>
</feature>
<keyword evidence="1" id="KW-0106">Calcium</keyword>
<protein>
    <recommendedName>
        <fullName evidence="3">EF-hand domain-containing protein</fullName>
    </recommendedName>
</protein>
<accession>A0A6A3SJM8</accession>
<feature type="compositionally biased region" description="Basic and acidic residues" evidence="2">
    <location>
        <begin position="455"/>
        <end position="465"/>
    </location>
</feature>
<dbReference type="Gene3D" id="1.10.238.10">
    <property type="entry name" value="EF-hand"/>
    <property type="match status" value="1"/>
</dbReference>
<feature type="region of interest" description="Disordered" evidence="2">
    <location>
        <begin position="1045"/>
        <end position="1067"/>
    </location>
</feature>
<evidence type="ECO:0000259" key="3">
    <source>
        <dbReference type="PROSITE" id="PS50222"/>
    </source>
</evidence>
<dbReference type="EMBL" id="QXFZ01000478">
    <property type="protein sequence ID" value="KAE9114849.1"/>
    <property type="molecule type" value="Genomic_DNA"/>
</dbReference>
<organism evidence="4 5">
    <name type="scientific">Phytophthora fragariae</name>
    <dbReference type="NCBI Taxonomy" id="53985"/>
    <lineage>
        <taxon>Eukaryota</taxon>
        <taxon>Sar</taxon>
        <taxon>Stramenopiles</taxon>
        <taxon>Oomycota</taxon>
        <taxon>Peronosporomycetes</taxon>
        <taxon>Peronosporales</taxon>
        <taxon>Peronosporaceae</taxon>
        <taxon>Phytophthora</taxon>
    </lineage>
</organism>
<dbReference type="InterPro" id="IPR018247">
    <property type="entry name" value="EF_Hand_1_Ca_BS"/>
</dbReference>
<feature type="compositionally biased region" description="Basic and acidic residues" evidence="2">
    <location>
        <begin position="474"/>
        <end position="485"/>
    </location>
</feature>
<feature type="compositionally biased region" description="Polar residues" evidence="2">
    <location>
        <begin position="1046"/>
        <end position="1067"/>
    </location>
</feature>
<dbReference type="Gene3D" id="1.20.5.190">
    <property type="match status" value="1"/>
</dbReference>
<dbReference type="Proteomes" id="UP000441208">
    <property type="component" value="Unassembled WGS sequence"/>
</dbReference>